<dbReference type="STRING" id="889306.KP78_21230"/>
<dbReference type="Pfam" id="PF01476">
    <property type="entry name" value="LysM"/>
    <property type="match status" value="1"/>
</dbReference>
<dbReference type="GO" id="GO:0009253">
    <property type="term" value="P:peptidoglycan catabolic process"/>
    <property type="evidence" value="ECO:0007669"/>
    <property type="project" value="InterPro"/>
</dbReference>
<dbReference type="AlphaFoldDB" id="A0A0C2RVI2"/>
<dbReference type="Proteomes" id="UP000031938">
    <property type="component" value="Unassembled WGS sequence"/>
</dbReference>
<dbReference type="PANTHER" id="PTHR33734">
    <property type="entry name" value="LYSM DOMAIN-CONTAINING GPI-ANCHORED PROTEIN 2"/>
    <property type="match status" value="1"/>
</dbReference>
<sequence>MTYTFENLPQLVDMRGKLASKGSYADRRTPLSQCTRAWHHSLTRKHLGGSDAASFAKYHVETLGWPGVGYHLVIEPKNIIQTPKGPRARIVYANDVNKRTYNVGDSNDHAVGICVAGDYRYEDLVEATKATIDELQEALEKDRIGKADKSHHEFPGYSWKACCVFDYKATFKFLDHKAPVTAVPDTYKIQEGDTLWNIANNEEGITVADLLAANPGIDPSKLKIGQVINLGKAKGADKPAPVTPATPTINSPAVKIGQTITLKSSASKYATGQTIPKNVTGKKYTVMQVATGRVLLKEILSWVFTSDVTTASPKPASSLAGKRVEAIVGSVNFYNTPRWANPSGQFTRGQGWTIIEQITTEGSLQLKVKNSRGQIYYVTARKDLVKII</sequence>
<dbReference type="Gene3D" id="3.40.80.10">
    <property type="entry name" value="Peptidoglycan recognition protein-like"/>
    <property type="match status" value="1"/>
</dbReference>
<dbReference type="CDD" id="cd00118">
    <property type="entry name" value="LysM"/>
    <property type="match status" value="1"/>
</dbReference>
<dbReference type="EMBL" id="JXRP01000017">
    <property type="protein sequence ID" value="KIL45774.1"/>
    <property type="molecule type" value="Genomic_DNA"/>
</dbReference>
<gene>
    <name evidence="2" type="ORF">KP78_21230</name>
</gene>
<dbReference type="RefSeq" id="WP_052474747.1">
    <property type="nucleotide sequence ID" value="NZ_JXRP01000017.1"/>
</dbReference>
<accession>A0A0C2RVI2</accession>
<dbReference type="PROSITE" id="PS51782">
    <property type="entry name" value="LYSM"/>
    <property type="match status" value="1"/>
</dbReference>
<feature type="domain" description="LysM" evidence="1">
    <location>
        <begin position="185"/>
        <end position="230"/>
    </location>
</feature>
<organism evidence="2 3">
    <name type="scientific">Jeotgalibacillus soli</name>
    <dbReference type="NCBI Taxonomy" id="889306"/>
    <lineage>
        <taxon>Bacteria</taxon>
        <taxon>Bacillati</taxon>
        <taxon>Bacillota</taxon>
        <taxon>Bacilli</taxon>
        <taxon>Bacillales</taxon>
        <taxon>Caryophanaceae</taxon>
        <taxon>Jeotgalibacillus</taxon>
    </lineage>
</organism>
<dbReference type="SMART" id="SM00257">
    <property type="entry name" value="LysM"/>
    <property type="match status" value="1"/>
</dbReference>
<proteinExistence type="predicted"/>
<dbReference type="PATRIC" id="fig|889306.3.peg.2138"/>
<comment type="caution">
    <text evidence="2">The sequence shown here is derived from an EMBL/GenBank/DDBJ whole genome shotgun (WGS) entry which is preliminary data.</text>
</comment>
<evidence type="ECO:0000313" key="2">
    <source>
        <dbReference type="EMBL" id="KIL45774.1"/>
    </source>
</evidence>
<keyword evidence="3" id="KW-1185">Reference proteome</keyword>
<dbReference type="SUPFAM" id="SSF54106">
    <property type="entry name" value="LysM domain"/>
    <property type="match status" value="1"/>
</dbReference>
<protein>
    <recommendedName>
        <fullName evidence="1">LysM domain-containing protein</fullName>
    </recommendedName>
</protein>
<evidence type="ECO:0000313" key="3">
    <source>
        <dbReference type="Proteomes" id="UP000031938"/>
    </source>
</evidence>
<reference evidence="2 3" key="1">
    <citation type="submission" date="2015-01" db="EMBL/GenBank/DDBJ databases">
        <title>Genome sequencing of Jeotgalibacillus soli.</title>
        <authorList>
            <person name="Goh K.M."/>
            <person name="Chan K.-G."/>
            <person name="Yaakop A.S."/>
            <person name="Ee R."/>
            <person name="Gan H.M."/>
            <person name="Chan C.S."/>
        </authorList>
    </citation>
    <scope>NUCLEOTIDE SEQUENCE [LARGE SCALE GENOMIC DNA]</scope>
    <source>
        <strain evidence="2 3">P9</strain>
    </source>
</reference>
<dbReference type="InterPro" id="IPR018392">
    <property type="entry name" value="LysM"/>
</dbReference>
<dbReference type="OrthoDB" id="9812621at2"/>
<dbReference type="GO" id="GO:0008745">
    <property type="term" value="F:N-acetylmuramoyl-L-alanine amidase activity"/>
    <property type="evidence" value="ECO:0007669"/>
    <property type="project" value="InterPro"/>
</dbReference>
<dbReference type="InterPro" id="IPR036779">
    <property type="entry name" value="LysM_dom_sf"/>
</dbReference>
<dbReference type="SUPFAM" id="SSF55846">
    <property type="entry name" value="N-acetylmuramoyl-L-alanine amidase-like"/>
    <property type="match status" value="1"/>
</dbReference>
<dbReference type="Gene3D" id="3.10.350.10">
    <property type="entry name" value="LysM domain"/>
    <property type="match status" value="1"/>
</dbReference>
<dbReference type="PANTHER" id="PTHR33734:SF22">
    <property type="entry name" value="MEMBRANE-BOUND LYTIC MUREIN TRANSGLYCOSYLASE D"/>
    <property type="match status" value="1"/>
</dbReference>
<evidence type="ECO:0000259" key="1">
    <source>
        <dbReference type="PROSITE" id="PS51782"/>
    </source>
</evidence>
<name>A0A0C2RVI2_9BACL</name>
<dbReference type="InterPro" id="IPR036505">
    <property type="entry name" value="Amidase/PGRP_sf"/>
</dbReference>